<reference evidence="4 5" key="1">
    <citation type="submission" date="2019-05" db="EMBL/GenBank/DDBJ databases">
        <title>Emergence of the Ug99 lineage of the wheat stem rust pathogen through somatic hybridization.</title>
        <authorList>
            <person name="Li F."/>
            <person name="Upadhyaya N.M."/>
            <person name="Sperschneider J."/>
            <person name="Matny O."/>
            <person name="Nguyen-Phuc H."/>
            <person name="Mago R."/>
            <person name="Raley C."/>
            <person name="Miller M.E."/>
            <person name="Silverstein K.A.T."/>
            <person name="Henningsen E."/>
            <person name="Hirsch C.D."/>
            <person name="Visser B."/>
            <person name="Pretorius Z.A."/>
            <person name="Steffenson B.J."/>
            <person name="Schwessinger B."/>
            <person name="Dodds P.N."/>
            <person name="Figueroa M."/>
        </authorList>
    </citation>
    <scope>NUCLEOTIDE SEQUENCE [LARGE SCALE GENOMIC DNA]</scope>
    <source>
        <strain evidence="2">21-0</strain>
        <strain evidence="3 5">Ug99</strain>
    </source>
</reference>
<gene>
    <name evidence="2" type="ORF">PGT21_020915</name>
    <name evidence="3" type="ORF">PGTUg99_023069</name>
</gene>
<dbReference type="EMBL" id="VSWC01000080">
    <property type="protein sequence ID" value="KAA1093006.1"/>
    <property type="molecule type" value="Genomic_DNA"/>
</dbReference>
<evidence type="ECO:0000313" key="4">
    <source>
        <dbReference type="Proteomes" id="UP000324748"/>
    </source>
</evidence>
<dbReference type="Proteomes" id="UP000324748">
    <property type="component" value="Unassembled WGS sequence"/>
</dbReference>
<dbReference type="AlphaFoldDB" id="A0A5B0QQQ6"/>
<dbReference type="Proteomes" id="UP000325313">
    <property type="component" value="Unassembled WGS sequence"/>
</dbReference>
<evidence type="ECO:0000313" key="5">
    <source>
        <dbReference type="Proteomes" id="UP000325313"/>
    </source>
</evidence>
<sequence length="56" mass="6003">MQIFKAAILLVSSIGLKVALGCQPGYDAGCVAKPDFGSDYSEVCKYNISYLLLSLQ</sequence>
<evidence type="ECO:0000313" key="2">
    <source>
        <dbReference type="EMBL" id="KAA1093006.1"/>
    </source>
</evidence>
<evidence type="ECO:0000256" key="1">
    <source>
        <dbReference type="SAM" id="SignalP"/>
    </source>
</evidence>
<accession>A0A5B0QQQ6</accession>
<name>A0A5B0QQQ6_PUCGR</name>
<proteinExistence type="predicted"/>
<feature type="signal peptide" evidence="1">
    <location>
        <begin position="1"/>
        <end position="21"/>
    </location>
</feature>
<organism evidence="3 5">
    <name type="scientific">Puccinia graminis f. sp. tritici</name>
    <dbReference type="NCBI Taxonomy" id="56615"/>
    <lineage>
        <taxon>Eukaryota</taxon>
        <taxon>Fungi</taxon>
        <taxon>Dikarya</taxon>
        <taxon>Basidiomycota</taxon>
        <taxon>Pucciniomycotina</taxon>
        <taxon>Pucciniomycetes</taxon>
        <taxon>Pucciniales</taxon>
        <taxon>Pucciniaceae</taxon>
        <taxon>Puccinia</taxon>
    </lineage>
</organism>
<keyword evidence="4" id="KW-1185">Reference proteome</keyword>
<dbReference type="EMBL" id="VDEP01000272">
    <property type="protein sequence ID" value="KAA1115666.1"/>
    <property type="molecule type" value="Genomic_DNA"/>
</dbReference>
<evidence type="ECO:0000313" key="3">
    <source>
        <dbReference type="EMBL" id="KAA1115666.1"/>
    </source>
</evidence>
<keyword evidence="1" id="KW-0732">Signal</keyword>
<protein>
    <submittedName>
        <fullName evidence="3">Uncharacterized protein</fullName>
    </submittedName>
</protein>
<feature type="chain" id="PRO_5036366531" evidence="1">
    <location>
        <begin position="22"/>
        <end position="56"/>
    </location>
</feature>
<comment type="caution">
    <text evidence="3">The sequence shown here is derived from an EMBL/GenBank/DDBJ whole genome shotgun (WGS) entry which is preliminary data.</text>
</comment>